<dbReference type="GO" id="GO:0042393">
    <property type="term" value="F:histone binding"/>
    <property type="evidence" value="ECO:0007669"/>
    <property type="project" value="TreeGrafter"/>
</dbReference>
<dbReference type="SUPFAM" id="SSF52058">
    <property type="entry name" value="L domain-like"/>
    <property type="match status" value="1"/>
</dbReference>
<dbReference type="InterPro" id="IPR045081">
    <property type="entry name" value="AN32"/>
</dbReference>
<dbReference type="GO" id="GO:0005634">
    <property type="term" value="C:nucleus"/>
    <property type="evidence" value="ECO:0007669"/>
    <property type="project" value="TreeGrafter"/>
</dbReference>
<evidence type="ECO:0000313" key="7">
    <source>
        <dbReference type="WBParaSite" id="Csp11.Scaffold630.g18984.t1"/>
    </source>
</evidence>
<accession>A0A1I7USS8</accession>
<dbReference type="Gene3D" id="3.80.10.10">
    <property type="entry name" value="Ribonuclease Inhibitor"/>
    <property type="match status" value="1"/>
</dbReference>
<evidence type="ECO:0000256" key="2">
    <source>
        <dbReference type="ARBA" id="ARBA00022737"/>
    </source>
</evidence>
<dbReference type="InterPro" id="IPR003603">
    <property type="entry name" value="U2A'_phosphoprotein32A_C"/>
</dbReference>
<dbReference type="FunFam" id="3.80.10.10:FF:000131">
    <property type="entry name" value="acidic leucine-rich nuclear phosphoprotein 32-related protein-like"/>
    <property type="match status" value="1"/>
</dbReference>
<dbReference type="InterPro" id="IPR032675">
    <property type="entry name" value="LRR_dom_sf"/>
</dbReference>
<dbReference type="AlphaFoldDB" id="A0A1I7USS8"/>
<dbReference type="Proteomes" id="UP000095282">
    <property type="component" value="Unplaced"/>
</dbReference>
<dbReference type="Pfam" id="PF14580">
    <property type="entry name" value="LRR_9"/>
    <property type="match status" value="1"/>
</dbReference>
<comment type="similarity">
    <text evidence="3">Belongs to the ANP32 family.</text>
</comment>
<evidence type="ECO:0000256" key="4">
    <source>
        <dbReference type="SAM" id="MobiDB-lite"/>
    </source>
</evidence>
<evidence type="ECO:0000256" key="3">
    <source>
        <dbReference type="ARBA" id="ARBA00025777"/>
    </source>
</evidence>
<dbReference type="SMART" id="SM00446">
    <property type="entry name" value="LRRcap"/>
    <property type="match status" value="1"/>
</dbReference>
<dbReference type="WBParaSite" id="Csp11.Scaffold630.g18984.t1">
    <property type="protein sequence ID" value="Csp11.Scaffold630.g18984.t1"/>
    <property type="gene ID" value="Csp11.Scaffold630.g18984"/>
</dbReference>
<reference evidence="7" key="1">
    <citation type="submission" date="2016-11" db="UniProtKB">
        <authorList>
            <consortium name="WormBaseParasite"/>
        </authorList>
    </citation>
    <scope>IDENTIFICATION</scope>
</reference>
<keyword evidence="6" id="KW-1185">Reference proteome</keyword>
<sequence>MTSMEEKYVREIRDRDPATVDTLFLDNVKDGKIGGINDKLTNLTMLSMVRCGLTTLAGFPLLPALTYLDISDNQLGDDASFDVLVKNAPELERITLASNKLTLDNLRPLKMLPKLSELDLTNNAALGLLEEYRVKVFEMIPSLKILDGCDVDGDEVEEEEFTGEGGEGESGEESGDEEGPGLSYLNKSQFSDDETDDYVPEENGDESRGVKRAASGEDDDEEPESKKAAADDE</sequence>
<dbReference type="PANTHER" id="PTHR11375:SF0">
    <property type="entry name" value="ACIDIC LEUCINE-RICH NUCLEAR PHOSPHOPROTEIN 32 FAMILY MEMBER A"/>
    <property type="match status" value="1"/>
</dbReference>
<evidence type="ECO:0000313" key="6">
    <source>
        <dbReference type="Proteomes" id="UP000095282"/>
    </source>
</evidence>
<feature type="compositionally biased region" description="Basic and acidic residues" evidence="4">
    <location>
        <begin position="224"/>
        <end position="233"/>
    </location>
</feature>
<name>A0A1I7USS8_9PELO</name>
<dbReference type="PANTHER" id="PTHR11375">
    <property type="entry name" value="ACIDIC LEUCINE-RICH NUCLEAR PHOSPHOPROTEIN 32"/>
    <property type="match status" value="1"/>
</dbReference>
<evidence type="ECO:0000259" key="5">
    <source>
        <dbReference type="SMART" id="SM00446"/>
    </source>
</evidence>
<feature type="domain" description="U2A'/phosphoprotein 32 family A C-terminal" evidence="5">
    <location>
        <begin position="129"/>
        <end position="147"/>
    </location>
</feature>
<dbReference type="eggNOG" id="KOG2739">
    <property type="taxonomic scope" value="Eukaryota"/>
</dbReference>
<dbReference type="STRING" id="1561998.A0A1I7USS8"/>
<proteinExistence type="inferred from homology"/>
<feature type="compositionally biased region" description="Acidic residues" evidence="4">
    <location>
        <begin position="151"/>
        <end position="179"/>
    </location>
</feature>
<keyword evidence="2" id="KW-0677">Repeat</keyword>
<organism evidence="6 7">
    <name type="scientific">Caenorhabditis tropicalis</name>
    <dbReference type="NCBI Taxonomy" id="1561998"/>
    <lineage>
        <taxon>Eukaryota</taxon>
        <taxon>Metazoa</taxon>
        <taxon>Ecdysozoa</taxon>
        <taxon>Nematoda</taxon>
        <taxon>Chromadorea</taxon>
        <taxon>Rhabditida</taxon>
        <taxon>Rhabditina</taxon>
        <taxon>Rhabditomorpha</taxon>
        <taxon>Rhabditoidea</taxon>
        <taxon>Rhabditidae</taxon>
        <taxon>Peloderinae</taxon>
        <taxon>Caenorhabditis</taxon>
    </lineage>
</organism>
<feature type="compositionally biased region" description="Acidic residues" evidence="4">
    <location>
        <begin position="191"/>
        <end position="204"/>
    </location>
</feature>
<feature type="region of interest" description="Disordered" evidence="4">
    <location>
        <begin position="151"/>
        <end position="233"/>
    </location>
</feature>
<evidence type="ECO:0000256" key="1">
    <source>
        <dbReference type="ARBA" id="ARBA00022614"/>
    </source>
</evidence>
<keyword evidence="1" id="KW-0433">Leucine-rich repeat</keyword>
<protein>
    <submittedName>
        <fullName evidence="7">LRRcap domain-containing protein</fullName>
    </submittedName>
</protein>